<organism evidence="1 2">
    <name type="scientific">Euphydryas editha</name>
    <name type="common">Edith's checkerspot</name>
    <dbReference type="NCBI Taxonomy" id="104508"/>
    <lineage>
        <taxon>Eukaryota</taxon>
        <taxon>Metazoa</taxon>
        <taxon>Ecdysozoa</taxon>
        <taxon>Arthropoda</taxon>
        <taxon>Hexapoda</taxon>
        <taxon>Insecta</taxon>
        <taxon>Pterygota</taxon>
        <taxon>Neoptera</taxon>
        <taxon>Endopterygota</taxon>
        <taxon>Lepidoptera</taxon>
        <taxon>Glossata</taxon>
        <taxon>Ditrysia</taxon>
        <taxon>Papilionoidea</taxon>
        <taxon>Nymphalidae</taxon>
        <taxon>Nymphalinae</taxon>
        <taxon>Euphydryas</taxon>
    </lineage>
</organism>
<dbReference type="Gene3D" id="3.60.10.10">
    <property type="entry name" value="Endonuclease/exonuclease/phosphatase"/>
    <property type="match status" value="1"/>
</dbReference>
<gene>
    <name evidence="1" type="ORF">EEDITHA_LOCUS17861</name>
</gene>
<dbReference type="EMBL" id="CAKOGL010000026">
    <property type="protein sequence ID" value="CAH2103330.1"/>
    <property type="molecule type" value="Genomic_DNA"/>
</dbReference>
<name>A0AAU9UV75_EUPED</name>
<accession>A0AAU9UV75</accession>
<proteinExistence type="predicted"/>
<evidence type="ECO:0000313" key="2">
    <source>
        <dbReference type="Proteomes" id="UP001153954"/>
    </source>
</evidence>
<dbReference type="InterPro" id="IPR036691">
    <property type="entry name" value="Endo/exonu/phosph_ase_sf"/>
</dbReference>
<reference evidence="1" key="1">
    <citation type="submission" date="2022-03" db="EMBL/GenBank/DDBJ databases">
        <authorList>
            <person name="Tunstrom K."/>
        </authorList>
    </citation>
    <scope>NUCLEOTIDE SEQUENCE</scope>
</reference>
<protein>
    <submittedName>
        <fullName evidence="1">Uncharacterized protein</fullName>
    </submittedName>
</protein>
<sequence length="144" mass="16844">MKVLQLNLNKCVAAHDLLMQTVRKLIPNVMLISEPYRNPAVQNWETDRTVKMVIWSLRIPFWADTLKMQESRRPIVPVYRRSALKVTSAFRMVSKDAACVIEGMLPIAMLAEERQAPHWRKKRLRCILKNSKLKNRKTVFVDSK</sequence>
<comment type="caution">
    <text evidence="1">The sequence shown here is derived from an EMBL/GenBank/DDBJ whole genome shotgun (WGS) entry which is preliminary data.</text>
</comment>
<evidence type="ECO:0000313" key="1">
    <source>
        <dbReference type="EMBL" id="CAH2103330.1"/>
    </source>
</evidence>
<dbReference type="AlphaFoldDB" id="A0AAU9UV75"/>
<dbReference type="SUPFAM" id="SSF56219">
    <property type="entry name" value="DNase I-like"/>
    <property type="match status" value="1"/>
</dbReference>
<dbReference type="Proteomes" id="UP001153954">
    <property type="component" value="Unassembled WGS sequence"/>
</dbReference>
<keyword evidence="2" id="KW-1185">Reference proteome</keyword>